<dbReference type="Proteomes" id="UP000789375">
    <property type="component" value="Unassembled WGS sequence"/>
</dbReference>
<feature type="compositionally biased region" description="Basic and acidic residues" evidence="1">
    <location>
        <begin position="11"/>
        <end position="48"/>
    </location>
</feature>
<sequence length="384" mass="45344">MSHQRILSRGSENRKYRSLLSKEKYNENLKKEGDINKEDSSKPTKRETLREVTYEHTRFSSTNNINERNVNYKSFRETTFGKGLLSSTKNETIEKIKPSLVTNNFFTELSKEKSSIQPKINKQINTVDKVKDVNNRNDNILKNIYSKVDKIVEVENYFENLYGKDGIKGMIVEFYDLESIKEKSFHLPEWLLKDNSEELFKAELPPQDITVYDLWFFRRKNEGAPSFVHKGIKPISNADILSHLEKIYTCSHEEKRLDTNKIGSKMIHIILNDLRKVNNYMLYIGSETRYPNNVMEKTPKLIEKLEKVLKRIRSYNTYEFVNIANDEKAIKYTKELLDIALMNFNVRTRENSKNRTMFRKVWKETNNELEAIIEKYFLGNKKVG</sequence>
<keyword evidence="3" id="KW-1185">Reference proteome</keyword>
<evidence type="ECO:0000256" key="1">
    <source>
        <dbReference type="SAM" id="MobiDB-lite"/>
    </source>
</evidence>
<evidence type="ECO:0000313" key="3">
    <source>
        <dbReference type="Proteomes" id="UP000789375"/>
    </source>
</evidence>
<evidence type="ECO:0000313" key="2">
    <source>
        <dbReference type="EMBL" id="CAG8466572.1"/>
    </source>
</evidence>
<accession>A0A9N8VU24</accession>
<reference evidence="2" key="1">
    <citation type="submission" date="2021-06" db="EMBL/GenBank/DDBJ databases">
        <authorList>
            <person name="Kallberg Y."/>
            <person name="Tangrot J."/>
            <person name="Rosling A."/>
        </authorList>
    </citation>
    <scope>NUCLEOTIDE SEQUENCE</scope>
    <source>
        <strain evidence="2">87-6 pot B 2015</strain>
    </source>
</reference>
<proteinExistence type="predicted"/>
<gene>
    <name evidence="2" type="ORF">FMOSSE_LOCUS2304</name>
</gene>
<dbReference type="EMBL" id="CAJVPP010000296">
    <property type="protein sequence ID" value="CAG8466572.1"/>
    <property type="molecule type" value="Genomic_DNA"/>
</dbReference>
<comment type="caution">
    <text evidence="2">The sequence shown here is derived from an EMBL/GenBank/DDBJ whole genome shotgun (WGS) entry which is preliminary data.</text>
</comment>
<name>A0A9N8VU24_FUNMO</name>
<protein>
    <submittedName>
        <fullName evidence="2">15613_t:CDS:1</fullName>
    </submittedName>
</protein>
<feature type="region of interest" description="Disordered" evidence="1">
    <location>
        <begin position="1"/>
        <end position="48"/>
    </location>
</feature>
<dbReference type="AlphaFoldDB" id="A0A9N8VU24"/>
<organism evidence="2 3">
    <name type="scientific">Funneliformis mosseae</name>
    <name type="common">Endomycorrhizal fungus</name>
    <name type="synonym">Glomus mosseae</name>
    <dbReference type="NCBI Taxonomy" id="27381"/>
    <lineage>
        <taxon>Eukaryota</taxon>
        <taxon>Fungi</taxon>
        <taxon>Fungi incertae sedis</taxon>
        <taxon>Mucoromycota</taxon>
        <taxon>Glomeromycotina</taxon>
        <taxon>Glomeromycetes</taxon>
        <taxon>Glomerales</taxon>
        <taxon>Glomeraceae</taxon>
        <taxon>Funneliformis</taxon>
    </lineage>
</organism>